<feature type="transmembrane region" description="Helical" evidence="2">
    <location>
        <begin position="245"/>
        <end position="261"/>
    </location>
</feature>
<accession>A0A239I7X5</accession>
<feature type="transmembrane region" description="Helical" evidence="2">
    <location>
        <begin position="346"/>
        <end position="363"/>
    </location>
</feature>
<evidence type="ECO:0000256" key="2">
    <source>
        <dbReference type="SAM" id="Phobius"/>
    </source>
</evidence>
<organism evidence="3 4">
    <name type="scientific">Asanoa hainanensis</name>
    <dbReference type="NCBI Taxonomy" id="560556"/>
    <lineage>
        <taxon>Bacteria</taxon>
        <taxon>Bacillati</taxon>
        <taxon>Actinomycetota</taxon>
        <taxon>Actinomycetes</taxon>
        <taxon>Micromonosporales</taxon>
        <taxon>Micromonosporaceae</taxon>
        <taxon>Asanoa</taxon>
    </lineage>
</organism>
<sequence length="613" mass="65084">MTSTARAAQQADPADPPPAPGRSARWSAARLRPHLADLAICLGFLLLAAWIMHGLWPSPTGKVLGLNPEDQTLYEWFLAVDSRVLHGDFSLVTDRLNAPDGVNLMANTTVIALGALFSPVTLLFGAPVTFALLATLTLGLTAVAFYLLFRRVLGAHRLAAGLGGGFCGFAPGMISQNNSHLHMTALWLVPVLVWAVVSIVRAADPADPTNAGREGGRNWRRIVVFGVILAVTVTIQVFIGEEVLFLTALTLVIMTLVYVGARPAFSRRALRGAVGGVAVAVVLSVVALAYPLWFQFKGPQSVPNGVFSPHFFSADLASFKTFSPLSWAGKDENARLSTGAAEYNTFFGWPLILVAIGCAAWLIRRPLVLACTIAAVVMAALSLGPEVVVNATRTDISGPYRLLLGLPIVDGALPMRFALALIPLIATVLVVAVDTALKLTWQQPAKVVVPALVALALLPVFPRPLPTVDRAPVPEFISGGHWRECVSPGGVMVPVPLANPKEPWPMRWAAAADAGFAIPEGFFIAPYGANGTASMGTFKQPTSQLIQQAATEGVVPGIGDFQRAQAKSDFAFWKAQCVVLADGTVNEATLRTTLEQLIGPGKRIADVTTWKVG</sequence>
<dbReference type="RefSeq" id="WP_089245216.1">
    <property type="nucleotide sequence ID" value="NZ_FZPH01000002.1"/>
</dbReference>
<evidence type="ECO:0000313" key="4">
    <source>
        <dbReference type="Proteomes" id="UP000198362"/>
    </source>
</evidence>
<keyword evidence="2" id="KW-0812">Transmembrane</keyword>
<dbReference type="AlphaFoldDB" id="A0A239I7X5"/>
<proteinExistence type="predicted"/>
<keyword evidence="4" id="KW-1185">Reference proteome</keyword>
<feature type="transmembrane region" description="Helical" evidence="2">
    <location>
        <begin position="180"/>
        <end position="200"/>
    </location>
</feature>
<feature type="transmembrane region" description="Helical" evidence="2">
    <location>
        <begin position="368"/>
        <end position="391"/>
    </location>
</feature>
<name>A0A239I7X5_9ACTN</name>
<feature type="transmembrane region" description="Helical" evidence="2">
    <location>
        <begin position="35"/>
        <end position="53"/>
    </location>
</feature>
<keyword evidence="2" id="KW-0472">Membrane</keyword>
<feature type="region of interest" description="Disordered" evidence="1">
    <location>
        <begin position="1"/>
        <end position="24"/>
    </location>
</feature>
<keyword evidence="2" id="KW-1133">Transmembrane helix</keyword>
<feature type="transmembrane region" description="Helical" evidence="2">
    <location>
        <begin position="411"/>
        <end position="433"/>
    </location>
</feature>
<reference evidence="3 4" key="1">
    <citation type="submission" date="2017-06" db="EMBL/GenBank/DDBJ databases">
        <authorList>
            <person name="Kim H.J."/>
            <person name="Triplett B.A."/>
        </authorList>
    </citation>
    <scope>NUCLEOTIDE SEQUENCE [LARGE SCALE GENOMIC DNA]</scope>
    <source>
        <strain evidence="3 4">CGMCC 4.5593</strain>
    </source>
</reference>
<feature type="transmembrane region" description="Helical" evidence="2">
    <location>
        <begin position="130"/>
        <end position="149"/>
    </location>
</feature>
<protein>
    <recommendedName>
        <fullName evidence="5">4-amino-4-deoxy-L-arabinose transferase</fullName>
    </recommendedName>
</protein>
<dbReference type="EMBL" id="FZPH01000002">
    <property type="protein sequence ID" value="SNS89986.1"/>
    <property type="molecule type" value="Genomic_DNA"/>
</dbReference>
<feature type="transmembrane region" description="Helical" evidence="2">
    <location>
        <begin position="273"/>
        <end position="293"/>
    </location>
</feature>
<feature type="transmembrane region" description="Helical" evidence="2">
    <location>
        <begin position="156"/>
        <end position="174"/>
    </location>
</feature>
<evidence type="ECO:0000313" key="3">
    <source>
        <dbReference type="EMBL" id="SNS89986.1"/>
    </source>
</evidence>
<feature type="transmembrane region" description="Helical" evidence="2">
    <location>
        <begin position="221"/>
        <end position="239"/>
    </location>
</feature>
<gene>
    <name evidence="3" type="ORF">SAMN05421812_102282</name>
</gene>
<dbReference type="OrthoDB" id="3320248at2"/>
<dbReference type="Proteomes" id="UP000198362">
    <property type="component" value="Unassembled WGS sequence"/>
</dbReference>
<evidence type="ECO:0008006" key="5">
    <source>
        <dbReference type="Google" id="ProtNLM"/>
    </source>
</evidence>
<evidence type="ECO:0000256" key="1">
    <source>
        <dbReference type="SAM" id="MobiDB-lite"/>
    </source>
</evidence>